<gene>
    <name evidence="3" type="ORF">IQ10_01193</name>
</gene>
<proteinExistence type="predicted"/>
<dbReference type="PROSITE" id="PS51257">
    <property type="entry name" value="PROKAR_LIPOPROTEIN"/>
    <property type="match status" value="1"/>
</dbReference>
<organism evidence="3 4">
    <name type="scientific">Halalkalibacter nanhaiisediminis</name>
    <dbReference type="NCBI Taxonomy" id="688079"/>
    <lineage>
        <taxon>Bacteria</taxon>
        <taxon>Bacillati</taxon>
        <taxon>Bacillota</taxon>
        <taxon>Bacilli</taxon>
        <taxon>Bacillales</taxon>
        <taxon>Bacillaceae</taxon>
        <taxon>Halalkalibacter</taxon>
    </lineage>
</organism>
<accession>A0A562QM99</accession>
<sequence length="46" mass="4610">MNKKLLYTVLAGALSISVLAACGGEPAEEAPADDPAVEAPAEEPAE</sequence>
<dbReference type="EMBL" id="VLKZ01000003">
    <property type="protein sequence ID" value="TWI57864.1"/>
    <property type="molecule type" value="Genomic_DNA"/>
</dbReference>
<feature type="compositionally biased region" description="Acidic residues" evidence="1">
    <location>
        <begin position="26"/>
        <end position="46"/>
    </location>
</feature>
<feature type="chain" id="PRO_5038471816" evidence="2">
    <location>
        <begin position="21"/>
        <end position="46"/>
    </location>
</feature>
<feature type="region of interest" description="Disordered" evidence="1">
    <location>
        <begin position="25"/>
        <end position="46"/>
    </location>
</feature>
<dbReference type="RefSeq" id="WP_199757385.1">
    <property type="nucleotide sequence ID" value="NZ_VLKZ01000003.1"/>
</dbReference>
<feature type="signal peptide" evidence="2">
    <location>
        <begin position="1"/>
        <end position="20"/>
    </location>
</feature>
<dbReference type="AlphaFoldDB" id="A0A562QM99"/>
<keyword evidence="2" id="KW-0732">Signal</keyword>
<comment type="caution">
    <text evidence="3">The sequence shown here is derived from an EMBL/GenBank/DDBJ whole genome shotgun (WGS) entry which is preliminary data.</text>
</comment>
<evidence type="ECO:0000313" key="4">
    <source>
        <dbReference type="Proteomes" id="UP000315711"/>
    </source>
</evidence>
<evidence type="ECO:0000313" key="3">
    <source>
        <dbReference type="EMBL" id="TWI57864.1"/>
    </source>
</evidence>
<keyword evidence="4" id="KW-1185">Reference proteome</keyword>
<protein>
    <submittedName>
        <fullName evidence="3">Uncharacterized protein</fullName>
    </submittedName>
</protein>
<dbReference type="Proteomes" id="UP000315711">
    <property type="component" value="Unassembled WGS sequence"/>
</dbReference>
<name>A0A562QM99_9BACI</name>
<evidence type="ECO:0000256" key="2">
    <source>
        <dbReference type="SAM" id="SignalP"/>
    </source>
</evidence>
<reference evidence="3 4" key="1">
    <citation type="journal article" date="2015" name="Stand. Genomic Sci.">
        <title>Genomic Encyclopedia of Bacterial and Archaeal Type Strains, Phase III: the genomes of soil and plant-associated and newly described type strains.</title>
        <authorList>
            <person name="Whitman W.B."/>
            <person name="Woyke T."/>
            <person name="Klenk H.P."/>
            <person name="Zhou Y."/>
            <person name="Lilburn T.G."/>
            <person name="Beck B.J."/>
            <person name="De Vos P."/>
            <person name="Vandamme P."/>
            <person name="Eisen J.A."/>
            <person name="Garrity G."/>
            <person name="Hugenholtz P."/>
            <person name="Kyrpides N.C."/>
        </authorList>
    </citation>
    <scope>NUCLEOTIDE SEQUENCE [LARGE SCALE GENOMIC DNA]</scope>
    <source>
        <strain evidence="3 4">CGMCC 1.10116</strain>
    </source>
</reference>
<evidence type="ECO:0000256" key="1">
    <source>
        <dbReference type="SAM" id="MobiDB-lite"/>
    </source>
</evidence>